<name>A0AAN7B0Y7_9PEZI</name>
<dbReference type="Proteomes" id="UP001301769">
    <property type="component" value="Unassembled WGS sequence"/>
</dbReference>
<feature type="region of interest" description="Disordered" evidence="1">
    <location>
        <begin position="1"/>
        <end position="28"/>
    </location>
</feature>
<keyword evidence="3" id="KW-1185">Reference proteome</keyword>
<comment type="caution">
    <text evidence="2">The sequence shown here is derived from an EMBL/GenBank/DDBJ whole genome shotgun (WGS) entry which is preliminary data.</text>
</comment>
<sequence>MQGANSVLHTDSGYGSAPSYNQKGEGAGQQEAVLVGHSSDGLERIQEVVVEELDYDPYEEDAETVYTSGSSVDTERQGYIAGFCSDLLYSLSVAEANVNLETLTYMEPILAGLLKEFAIKIGHNPPTPLHQEIMYFVRKYRQMICQQFHKANEKHDSPGSSQATGQNAGHRPVIPGPSRQMSPRDKFDMWQSKMEGSVVDMPPPEDLFSNHNPTDPDEDSENLHEDDRTYETYRECLITSPNFSWLLETLKRQTLLSTPTPDTRRYIRRRIFRSLSDELRRKEPSKTYTVVFHMEWDPLSFIEEQKYGVAPYEAIASAITITGSDLEAQALSPNEYFQQTWGSSSCILRLAQSIARQSPAERCVASALLEDQTRVVMESQGSIMRVRVYGSVPSIADVGEQLAWIGAALRPSPGDEEYDGVWYCLPDIKCLDQSASISEVATEAPDCLFNIEFRFDKGKGKEKATNGNCWHDMFRNPAVVRGYPISRRTTPAPGLEATLGALVKLIRTDYVTEFDGRTFVKGFSSMLALTERMGDFLRWHLFYNPEGRVSYLDFTDEPNQSLQEADLESCRHIVGWCPKVKLYAGASDGSYSIGNSGLDRPGPGCVLEKFALSGGKFVSASFTLALGVRDTPLFHQTRSEYSEKLNWVSTRYAVLWDEETMRGWLVNGITALLHLVRASLECDKKNKTNPSHLFKPDEMQESSTPYTADSAIEVLKSPHNLKLKLAEDKTEEWIEGEVGKDGTPKFKTTYVLFQSRVERLYAILEKALEYQTKVESQSGYNMKLRVRKYLEGWEIKALARREDPLYPVVKTLPARGKGWVDFSRDLDAITLFGYGFGEIMSPAQPDVMTCGAWSRVPYDQHYLAVSLSDLKDITENYQARGKMHPSMVAVSKALVWHAPTPLFQECRCRRQTGNVSCTHSDVVQVFLPTRTKPSLPTTNPLQLTSQVEVNLGGAVIFGHSPLVKWWWKDQGDPEPGEPPRENEMPTFELEGDLGVNDSGIDTRTSGSNSPHLTPGASTGDRVSSTAQTSAAPDINIVASGSAQGDGTIPPSAESVNITPQPSETGIEGSKQRRLRLAEKAKPLWKSLSNWKRKGERAKTVDS</sequence>
<gene>
    <name evidence="2" type="ORF">QBC37DRAFT_435209</name>
</gene>
<feature type="region of interest" description="Disordered" evidence="1">
    <location>
        <begin position="150"/>
        <end position="184"/>
    </location>
</feature>
<evidence type="ECO:0008006" key="4">
    <source>
        <dbReference type="Google" id="ProtNLM"/>
    </source>
</evidence>
<feature type="compositionally biased region" description="Basic and acidic residues" evidence="1">
    <location>
        <begin position="968"/>
        <end position="983"/>
    </location>
</feature>
<accession>A0AAN7B0Y7</accession>
<feature type="compositionally biased region" description="Polar residues" evidence="1">
    <location>
        <begin position="1020"/>
        <end position="1030"/>
    </location>
</feature>
<reference evidence="2" key="1">
    <citation type="journal article" date="2023" name="Mol. Phylogenet. Evol.">
        <title>Genome-scale phylogeny and comparative genomics of the fungal order Sordariales.</title>
        <authorList>
            <person name="Hensen N."/>
            <person name="Bonometti L."/>
            <person name="Westerberg I."/>
            <person name="Brannstrom I.O."/>
            <person name="Guillou S."/>
            <person name="Cros-Aarteil S."/>
            <person name="Calhoun S."/>
            <person name="Haridas S."/>
            <person name="Kuo A."/>
            <person name="Mondo S."/>
            <person name="Pangilinan J."/>
            <person name="Riley R."/>
            <person name="LaButti K."/>
            <person name="Andreopoulos B."/>
            <person name="Lipzen A."/>
            <person name="Chen C."/>
            <person name="Yan M."/>
            <person name="Daum C."/>
            <person name="Ng V."/>
            <person name="Clum A."/>
            <person name="Steindorff A."/>
            <person name="Ohm R.A."/>
            <person name="Martin F."/>
            <person name="Silar P."/>
            <person name="Natvig D.O."/>
            <person name="Lalanne C."/>
            <person name="Gautier V."/>
            <person name="Ament-Velasquez S.L."/>
            <person name="Kruys A."/>
            <person name="Hutchinson M.I."/>
            <person name="Powell A.J."/>
            <person name="Barry K."/>
            <person name="Miller A.N."/>
            <person name="Grigoriev I.V."/>
            <person name="Debuchy R."/>
            <person name="Gladieux P."/>
            <person name="Hiltunen Thoren M."/>
            <person name="Johannesson H."/>
        </authorList>
    </citation>
    <scope>NUCLEOTIDE SEQUENCE</scope>
    <source>
        <strain evidence="2">PSN293</strain>
    </source>
</reference>
<reference evidence="2" key="2">
    <citation type="submission" date="2023-05" db="EMBL/GenBank/DDBJ databases">
        <authorList>
            <consortium name="Lawrence Berkeley National Laboratory"/>
            <person name="Steindorff A."/>
            <person name="Hensen N."/>
            <person name="Bonometti L."/>
            <person name="Westerberg I."/>
            <person name="Brannstrom I.O."/>
            <person name="Guillou S."/>
            <person name="Cros-Aarteil S."/>
            <person name="Calhoun S."/>
            <person name="Haridas S."/>
            <person name="Kuo A."/>
            <person name="Mondo S."/>
            <person name="Pangilinan J."/>
            <person name="Riley R."/>
            <person name="Labutti K."/>
            <person name="Andreopoulos B."/>
            <person name="Lipzen A."/>
            <person name="Chen C."/>
            <person name="Yanf M."/>
            <person name="Daum C."/>
            <person name="Ng V."/>
            <person name="Clum A."/>
            <person name="Ohm R."/>
            <person name="Martin F."/>
            <person name="Silar P."/>
            <person name="Natvig D."/>
            <person name="Lalanne C."/>
            <person name="Gautier V."/>
            <person name="Ament-Velasquez S.L."/>
            <person name="Kruys A."/>
            <person name="Hutchinson M.I."/>
            <person name="Powell A.J."/>
            <person name="Barry K."/>
            <person name="Miller A.N."/>
            <person name="Grigoriev I.V."/>
            <person name="Debuchy R."/>
            <person name="Gladieux P."/>
            <person name="Thoren M.H."/>
            <person name="Johannesson H."/>
        </authorList>
    </citation>
    <scope>NUCLEOTIDE SEQUENCE</scope>
    <source>
        <strain evidence="2">PSN293</strain>
    </source>
</reference>
<feature type="region of interest" description="Disordered" evidence="1">
    <location>
        <begin position="196"/>
        <end position="225"/>
    </location>
</feature>
<evidence type="ECO:0000313" key="3">
    <source>
        <dbReference type="Proteomes" id="UP001301769"/>
    </source>
</evidence>
<feature type="region of interest" description="Disordered" evidence="1">
    <location>
        <begin position="968"/>
        <end position="1073"/>
    </location>
</feature>
<feature type="compositionally biased region" description="Polar residues" evidence="1">
    <location>
        <begin position="158"/>
        <end position="167"/>
    </location>
</feature>
<feature type="compositionally biased region" description="Polar residues" evidence="1">
    <location>
        <begin position="1053"/>
        <end position="1063"/>
    </location>
</feature>
<evidence type="ECO:0000256" key="1">
    <source>
        <dbReference type="SAM" id="MobiDB-lite"/>
    </source>
</evidence>
<dbReference type="EMBL" id="MU858457">
    <property type="protein sequence ID" value="KAK4206259.1"/>
    <property type="molecule type" value="Genomic_DNA"/>
</dbReference>
<evidence type="ECO:0000313" key="2">
    <source>
        <dbReference type="EMBL" id="KAK4206259.1"/>
    </source>
</evidence>
<organism evidence="2 3">
    <name type="scientific">Rhypophila decipiens</name>
    <dbReference type="NCBI Taxonomy" id="261697"/>
    <lineage>
        <taxon>Eukaryota</taxon>
        <taxon>Fungi</taxon>
        <taxon>Dikarya</taxon>
        <taxon>Ascomycota</taxon>
        <taxon>Pezizomycotina</taxon>
        <taxon>Sordariomycetes</taxon>
        <taxon>Sordariomycetidae</taxon>
        <taxon>Sordariales</taxon>
        <taxon>Naviculisporaceae</taxon>
        <taxon>Rhypophila</taxon>
    </lineage>
</organism>
<protein>
    <recommendedName>
        <fullName evidence="4">Pfs domain protein</fullName>
    </recommendedName>
</protein>
<feature type="compositionally biased region" description="Polar residues" evidence="1">
    <location>
        <begin position="999"/>
        <end position="1011"/>
    </location>
</feature>
<dbReference type="AlphaFoldDB" id="A0AAN7B0Y7"/>
<proteinExistence type="predicted"/>